<keyword evidence="5" id="KW-1185">Reference proteome</keyword>
<dbReference type="PIRSF" id="PIRSF000521">
    <property type="entry name" value="Transaminase_4ab_Lys_Orn"/>
    <property type="match status" value="1"/>
</dbReference>
<keyword evidence="4" id="KW-0032">Aminotransferase</keyword>
<evidence type="ECO:0000256" key="2">
    <source>
        <dbReference type="ARBA" id="ARBA00022898"/>
    </source>
</evidence>
<dbReference type="Proteomes" id="UP000593802">
    <property type="component" value="Chromosome"/>
</dbReference>
<dbReference type="InterPro" id="IPR015422">
    <property type="entry name" value="PyrdxlP-dep_Trfase_small"/>
</dbReference>
<dbReference type="Gene3D" id="3.40.640.10">
    <property type="entry name" value="Type I PLP-dependent aspartate aminotransferase-like (Major domain)"/>
    <property type="match status" value="1"/>
</dbReference>
<dbReference type="PANTHER" id="PTHR11986:SF112">
    <property type="entry name" value="PUTRESCINE AMINOTRANSFERASE"/>
    <property type="match status" value="1"/>
</dbReference>
<evidence type="ECO:0000313" key="5">
    <source>
        <dbReference type="Proteomes" id="UP000593802"/>
    </source>
</evidence>
<dbReference type="PANTHER" id="PTHR11986">
    <property type="entry name" value="AMINOTRANSFERASE CLASS III"/>
    <property type="match status" value="1"/>
</dbReference>
<dbReference type="CDD" id="cd00610">
    <property type="entry name" value="OAT_like"/>
    <property type="match status" value="1"/>
</dbReference>
<keyword evidence="2 3" id="KW-0663">Pyridoxal phosphate</keyword>
<dbReference type="Gene3D" id="3.90.1150.10">
    <property type="entry name" value="Aspartate Aminotransferase, domain 1"/>
    <property type="match status" value="1"/>
</dbReference>
<gene>
    <name evidence="4" type="primary">argD_2</name>
    <name evidence="4" type="ORF">skT53_34780</name>
</gene>
<dbReference type="InterPro" id="IPR050103">
    <property type="entry name" value="Class-III_PLP-dep_AT"/>
</dbReference>
<comment type="similarity">
    <text evidence="3">Belongs to the class-III pyridoxal-phosphate-dependent aminotransferase family.</text>
</comment>
<dbReference type="EMBL" id="AP023366">
    <property type="protein sequence ID" value="BCJ88493.1"/>
    <property type="molecule type" value="Genomic_DNA"/>
</dbReference>
<proteinExistence type="inferred from homology"/>
<dbReference type="Pfam" id="PF00202">
    <property type="entry name" value="Aminotran_3"/>
    <property type="match status" value="1"/>
</dbReference>
<dbReference type="RefSeq" id="WP_200759090.1">
    <property type="nucleotide sequence ID" value="NZ_AP023366.1"/>
</dbReference>
<evidence type="ECO:0000313" key="4">
    <source>
        <dbReference type="EMBL" id="BCJ88493.1"/>
    </source>
</evidence>
<sequence length="414" mass="44949">MTKSEYVLAKYESFVNPGLAKLLRFMGLSAVEREAQGSIVTDWEGKRMIDCVGGYGTFAFGHRHPRIVQAVEEQLHKMPLSSKVMLCEPMADLCEKLAQITPGDLRYTFVCNSGTEAVEGAIKLARIATGKTKIISMFNSFHGKTYGSLSASGKELYRAPFEPLLPGFVHVPFGDLEKLEMAIDKQTAAVLLEPIQGEAGVIVPPAGYLRAVREMCDRKGVLLIADEVQTGMGRTGRIFACEEEEVTPDILCLAKALGGGVMPIGAYIARSCLYEAYLQAPLLHTSTFGGNPLACAAANAAIDALREEKLAEQAAVKGDYLIKRLQSTADRYPGTVKEIRGRGLLIGIEFTSPEIGGLVMAELIENGVLTAFALNKLQVTRMEPPLTIEKRELEQVADAFDDALQQGCELLEIS</sequence>
<dbReference type="AlphaFoldDB" id="A0A7I8DEC0"/>
<dbReference type="InterPro" id="IPR015421">
    <property type="entry name" value="PyrdxlP-dep_Trfase_major"/>
</dbReference>
<dbReference type="InterPro" id="IPR015424">
    <property type="entry name" value="PyrdxlP-dep_Trfase"/>
</dbReference>
<accession>A0A7I8DEC0</accession>
<dbReference type="SUPFAM" id="SSF53383">
    <property type="entry name" value="PLP-dependent transferases"/>
    <property type="match status" value="1"/>
</dbReference>
<comment type="cofactor">
    <cofactor evidence="1">
        <name>pyridoxal 5'-phosphate</name>
        <dbReference type="ChEBI" id="CHEBI:597326"/>
    </cofactor>
</comment>
<dbReference type="GO" id="GO:0042802">
    <property type="term" value="F:identical protein binding"/>
    <property type="evidence" value="ECO:0007669"/>
    <property type="project" value="TreeGrafter"/>
</dbReference>
<evidence type="ECO:0000256" key="3">
    <source>
        <dbReference type="RuleBase" id="RU003560"/>
    </source>
</evidence>
<dbReference type="InterPro" id="IPR005814">
    <property type="entry name" value="Aminotrans_3"/>
</dbReference>
<evidence type="ECO:0000256" key="1">
    <source>
        <dbReference type="ARBA" id="ARBA00001933"/>
    </source>
</evidence>
<protein>
    <submittedName>
        <fullName evidence="4">Acetylornithine/acetyl-lysine aminotransferase</fullName>
    </submittedName>
</protein>
<dbReference type="GO" id="GO:0009447">
    <property type="term" value="P:putrescine catabolic process"/>
    <property type="evidence" value="ECO:0007669"/>
    <property type="project" value="TreeGrafter"/>
</dbReference>
<dbReference type="InterPro" id="IPR049704">
    <property type="entry name" value="Aminotrans_3_PPA_site"/>
</dbReference>
<dbReference type="GO" id="GO:0030170">
    <property type="term" value="F:pyridoxal phosphate binding"/>
    <property type="evidence" value="ECO:0007669"/>
    <property type="project" value="InterPro"/>
</dbReference>
<organism evidence="4 5">
    <name type="scientific">Effusibacillus dendaii</name>
    <dbReference type="NCBI Taxonomy" id="2743772"/>
    <lineage>
        <taxon>Bacteria</taxon>
        <taxon>Bacillati</taxon>
        <taxon>Bacillota</taxon>
        <taxon>Bacilli</taxon>
        <taxon>Bacillales</taxon>
        <taxon>Alicyclobacillaceae</taxon>
        <taxon>Effusibacillus</taxon>
    </lineage>
</organism>
<reference evidence="4 5" key="1">
    <citation type="submission" date="2020-08" db="EMBL/GenBank/DDBJ databases">
        <title>Complete Genome Sequence of Effusibacillus dendaii Strain skT53, Isolated from Farmland soil.</title>
        <authorList>
            <person name="Konishi T."/>
            <person name="Kawasaki H."/>
        </authorList>
    </citation>
    <scope>NUCLEOTIDE SEQUENCE [LARGE SCALE GENOMIC DNA]</scope>
    <source>
        <strain evidence="5">skT53</strain>
    </source>
</reference>
<dbReference type="FunFam" id="3.40.640.10:FF:000004">
    <property type="entry name" value="Acetylornithine aminotransferase"/>
    <property type="match status" value="1"/>
</dbReference>
<dbReference type="GO" id="GO:0033094">
    <property type="term" value="F:putrescine--2-oxoglutarate transaminase activity"/>
    <property type="evidence" value="ECO:0007669"/>
    <property type="project" value="TreeGrafter"/>
</dbReference>
<dbReference type="KEGG" id="eff:skT53_34780"/>
<name>A0A7I8DEC0_9BACL</name>
<dbReference type="PROSITE" id="PS00600">
    <property type="entry name" value="AA_TRANSFER_CLASS_3"/>
    <property type="match status" value="1"/>
</dbReference>
<keyword evidence="4" id="KW-0808">Transferase</keyword>